<protein>
    <submittedName>
        <fullName evidence="2">Carboxypeptidase regulatory-like domain-containing protein</fullName>
    </submittedName>
</protein>
<dbReference type="RefSeq" id="WP_073146503.1">
    <property type="nucleotide sequence ID" value="NZ_FRAG01000001.1"/>
</dbReference>
<dbReference type="STRING" id="1121301.SAMN02745912_00198"/>
<keyword evidence="2" id="KW-0121">Carboxypeptidase</keyword>
<keyword evidence="1" id="KW-0732">Signal</keyword>
<evidence type="ECO:0000313" key="2">
    <source>
        <dbReference type="EMBL" id="SHJ51141.1"/>
    </source>
</evidence>
<keyword evidence="2" id="KW-0645">Protease</keyword>
<dbReference type="InterPro" id="IPR051417">
    <property type="entry name" value="SDr/BOS_complex"/>
</dbReference>
<dbReference type="PANTHER" id="PTHR23303">
    <property type="entry name" value="CARBOXYPEPTIDASE REGULATORY REGION-CONTAINING"/>
    <property type="match status" value="1"/>
</dbReference>
<keyword evidence="2" id="KW-0378">Hydrolase</keyword>
<proteinExistence type="predicted"/>
<dbReference type="OrthoDB" id="176752at2"/>
<dbReference type="InterPro" id="IPR013784">
    <property type="entry name" value="Carb-bd-like_fold"/>
</dbReference>
<evidence type="ECO:0000313" key="3">
    <source>
        <dbReference type="Proteomes" id="UP000184465"/>
    </source>
</evidence>
<keyword evidence="3" id="KW-1185">Reference proteome</keyword>
<dbReference type="Proteomes" id="UP000184465">
    <property type="component" value="Unassembled WGS sequence"/>
</dbReference>
<name>A0A1M6JWV1_PARC5</name>
<dbReference type="GO" id="GO:0030246">
    <property type="term" value="F:carbohydrate binding"/>
    <property type="evidence" value="ECO:0007669"/>
    <property type="project" value="InterPro"/>
</dbReference>
<gene>
    <name evidence="2" type="ORF">SAMN02745912_00198</name>
</gene>
<dbReference type="SUPFAM" id="SSF49452">
    <property type="entry name" value="Starch-binding domain-like"/>
    <property type="match status" value="1"/>
</dbReference>
<dbReference type="EMBL" id="FRAG01000001">
    <property type="protein sequence ID" value="SHJ51141.1"/>
    <property type="molecule type" value="Genomic_DNA"/>
</dbReference>
<organism evidence="2 3">
    <name type="scientific">Paramaledivibacter caminithermalis (strain DSM 15212 / CIP 107654 / DViRD3)</name>
    <name type="common">Clostridium caminithermale</name>
    <dbReference type="NCBI Taxonomy" id="1121301"/>
    <lineage>
        <taxon>Bacteria</taxon>
        <taxon>Bacillati</taxon>
        <taxon>Bacillota</taxon>
        <taxon>Clostridia</taxon>
        <taxon>Peptostreptococcales</taxon>
        <taxon>Caminicellaceae</taxon>
        <taxon>Paramaledivibacter</taxon>
    </lineage>
</organism>
<dbReference type="Pfam" id="PF13620">
    <property type="entry name" value="CarboxypepD_reg"/>
    <property type="match status" value="3"/>
</dbReference>
<sequence length="292" mass="32307">MAEYKDLYKLGQSKTGSIVDLGQEIRIDLELEDNIISESGTVFGKVLDAEGNGIPGVTIKITDTDYNPKYHTITDDSGQYSISEIKANEQYLVFASKEHYQLKQGTAFTMLASQQIERDFVLTTDPGSANSLVAGEVLNVNGEVLEGATVRLYDNSESEPVLIKTTHTNQYGQYAFFDVSQSIYKITSSLLGYTSTSTTFIIDGPSQVRNIILSMPVDPVGKRGTINGIIKDKEGLPIANAYVVLFEVTEDEEGKEKLIPIRTTWTNSQGLYLFEQVPEGNYRIKANKTVEE</sequence>
<dbReference type="Gene3D" id="2.60.40.1120">
    <property type="entry name" value="Carboxypeptidase-like, regulatory domain"/>
    <property type="match status" value="3"/>
</dbReference>
<dbReference type="GO" id="GO:0004180">
    <property type="term" value="F:carboxypeptidase activity"/>
    <property type="evidence" value="ECO:0007669"/>
    <property type="project" value="UniProtKB-KW"/>
</dbReference>
<evidence type="ECO:0000256" key="1">
    <source>
        <dbReference type="ARBA" id="ARBA00022729"/>
    </source>
</evidence>
<reference evidence="2 3" key="1">
    <citation type="submission" date="2016-11" db="EMBL/GenBank/DDBJ databases">
        <authorList>
            <person name="Jaros S."/>
            <person name="Januszkiewicz K."/>
            <person name="Wedrychowicz H."/>
        </authorList>
    </citation>
    <scope>NUCLEOTIDE SEQUENCE [LARGE SCALE GENOMIC DNA]</scope>
    <source>
        <strain evidence="2 3">DSM 15212</strain>
    </source>
</reference>
<accession>A0A1M6JWV1</accession>
<dbReference type="SUPFAM" id="SSF49464">
    <property type="entry name" value="Carboxypeptidase regulatory domain-like"/>
    <property type="match status" value="2"/>
</dbReference>
<dbReference type="InterPro" id="IPR008969">
    <property type="entry name" value="CarboxyPept-like_regulatory"/>
</dbReference>
<dbReference type="AlphaFoldDB" id="A0A1M6JWV1"/>